<organism evidence="1">
    <name type="scientific">Solanum chacoense</name>
    <name type="common">Chaco potato</name>
    <dbReference type="NCBI Taxonomy" id="4108"/>
    <lineage>
        <taxon>Eukaryota</taxon>
        <taxon>Viridiplantae</taxon>
        <taxon>Streptophyta</taxon>
        <taxon>Embryophyta</taxon>
        <taxon>Tracheophyta</taxon>
        <taxon>Spermatophyta</taxon>
        <taxon>Magnoliopsida</taxon>
        <taxon>eudicotyledons</taxon>
        <taxon>Gunneridae</taxon>
        <taxon>Pentapetalae</taxon>
        <taxon>asterids</taxon>
        <taxon>lamiids</taxon>
        <taxon>Solanales</taxon>
        <taxon>Solanaceae</taxon>
        <taxon>Solanoideae</taxon>
        <taxon>Solaneae</taxon>
        <taxon>Solanum</taxon>
    </lineage>
</organism>
<dbReference type="AlphaFoldDB" id="A0A0V0GRC7"/>
<dbReference type="EMBL" id="GEDG01034217">
    <property type="protein sequence ID" value="JAP09846.1"/>
    <property type="molecule type" value="Transcribed_RNA"/>
</dbReference>
<sequence>MGVAENIEGPSSIGSTTEFLNLNCVQLFSFCLHSFGVVVCDPIISSNYDELYFTMLPQLLNVAYHV</sequence>
<accession>A0A0V0GRC7</accession>
<protein>
    <submittedName>
        <fullName evidence="1">Putative ovule protein</fullName>
    </submittedName>
</protein>
<proteinExistence type="predicted"/>
<evidence type="ECO:0000313" key="1">
    <source>
        <dbReference type="EMBL" id="JAP09846.1"/>
    </source>
</evidence>
<reference evidence="1" key="1">
    <citation type="submission" date="2015-12" db="EMBL/GenBank/DDBJ databases">
        <title>Gene expression during late stages of embryo sac development: a critical building block for successful pollen-pistil interactions.</title>
        <authorList>
            <person name="Liu Y."/>
            <person name="Joly V."/>
            <person name="Sabar M."/>
            <person name="Matton D.P."/>
        </authorList>
    </citation>
    <scope>NUCLEOTIDE SEQUENCE</scope>
</reference>
<name>A0A0V0GRC7_SOLCH</name>